<evidence type="ECO:0008006" key="4">
    <source>
        <dbReference type="Google" id="ProtNLM"/>
    </source>
</evidence>
<dbReference type="Gene3D" id="3.90.550.10">
    <property type="entry name" value="Spore Coat Polysaccharide Biosynthesis Protein SpsA, Chain A"/>
    <property type="match status" value="1"/>
</dbReference>
<evidence type="ECO:0000313" key="3">
    <source>
        <dbReference type="Proteomes" id="UP001271007"/>
    </source>
</evidence>
<feature type="region of interest" description="Disordered" evidence="1">
    <location>
        <begin position="192"/>
        <end position="221"/>
    </location>
</feature>
<dbReference type="SUPFAM" id="SSF53448">
    <property type="entry name" value="Nucleotide-diphospho-sugar transferases"/>
    <property type="match status" value="1"/>
</dbReference>
<protein>
    <recommendedName>
        <fullName evidence="4">Glycosyltransferase family 8 protein</fullName>
    </recommendedName>
</protein>
<dbReference type="InterPro" id="IPR002495">
    <property type="entry name" value="Glyco_trans_8"/>
</dbReference>
<dbReference type="InterPro" id="IPR029044">
    <property type="entry name" value="Nucleotide-diphossugar_trans"/>
</dbReference>
<sequence length="373" mass="42621">MKGIDTIETFLRNRATSMPGPDSEATAPEPTSCAWMTLITRAAYLPGVVMLVHTLDKHNSNHPIIVQYTSKLEADCIACLKNLNTLYPLMHVQIVEPVPLAEGHNPIAARFDDTLTKLRAFEPLENPAQGRPEPPLKQQPEQVCFLDSDIMIFRNMDDIFTIPRPGGDWISAHHACICNVDNDPWAPPEWNKGTCPNTPLEHPSALSSSVPSESSKGAKPTDQLLNSGVFVCTPSKDLWERIDHFRVTDPRVKDFAFPDQNFLDEFFKDHWVPIGWQYNAFKTSRYWHAKSWRDEEVRALHYIVDKPWEARVKEDGTAGYRSRDGVTHSWWWREFEDWKQWAQKKGDAAGDVMGVMEKYMLKNDGLGATRYQK</sequence>
<dbReference type="EMBL" id="JAWDJX010000021">
    <property type="protein sequence ID" value="KAK3052431.1"/>
    <property type="molecule type" value="Genomic_DNA"/>
</dbReference>
<dbReference type="InterPro" id="IPR050587">
    <property type="entry name" value="GNT1/Glycosyltrans_8"/>
</dbReference>
<feature type="compositionally biased region" description="Low complexity" evidence="1">
    <location>
        <begin position="204"/>
        <end position="215"/>
    </location>
</feature>
<comment type="caution">
    <text evidence="2">The sequence shown here is derived from an EMBL/GenBank/DDBJ whole genome shotgun (WGS) entry which is preliminary data.</text>
</comment>
<organism evidence="2 3">
    <name type="scientific">Extremus antarcticus</name>
    <dbReference type="NCBI Taxonomy" id="702011"/>
    <lineage>
        <taxon>Eukaryota</taxon>
        <taxon>Fungi</taxon>
        <taxon>Dikarya</taxon>
        <taxon>Ascomycota</taxon>
        <taxon>Pezizomycotina</taxon>
        <taxon>Dothideomycetes</taxon>
        <taxon>Dothideomycetidae</taxon>
        <taxon>Mycosphaerellales</taxon>
        <taxon>Extremaceae</taxon>
        <taxon>Extremus</taxon>
    </lineage>
</organism>
<keyword evidence="3" id="KW-1185">Reference proteome</keyword>
<accession>A0AAJ0GBS1</accession>
<reference evidence="2" key="1">
    <citation type="submission" date="2023-04" db="EMBL/GenBank/DDBJ databases">
        <title>Black Yeasts Isolated from many extreme environments.</title>
        <authorList>
            <person name="Coleine C."/>
            <person name="Stajich J.E."/>
            <person name="Selbmann L."/>
        </authorList>
    </citation>
    <scope>NUCLEOTIDE SEQUENCE</scope>
    <source>
        <strain evidence="2">CCFEE 5312</strain>
    </source>
</reference>
<dbReference type="PANTHER" id="PTHR11183">
    <property type="entry name" value="GLYCOGENIN SUBFAMILY MEMBER"/>
    <property type="match status" value="1"/>
</dbReference>
<dbReference type="AlphaFoldDB" id="A0AAJ0GBS1"/>
<dbReference type="Pfam" id="PF01501">
    <property type="entry name" value="Glyco_transf_8"/>
    <property type="match status" value="1"/>
</dbReference>
<evidence type="ECO:0000313" key="2">
    <source>
        <dbReference type="EMBL" id="KAK3052431.1"/>
    </source>
</evidence>
<dbReference type="GO" id="GO:0016757">
    <property type="term" value="F:glycosyltransferase activity"/>
    <property type="evidence" value="ECO:0007669"/>
    <property type="project" value="InterPro"/>
</dbReference>
<proteinExistence type="predicted"/>
<evidence type="ECO:0000256" key="1">
    <source>
        <dbReference type="SAM" id="MobiDB-lite"/>
    </source>
</evidence>
<dbReference type="Proteomes" id="UP001271007">
    <property type="component" value="Unassembled WGS sequence"/>
</dbReference>
<gene>
    <name evidence="2" type="ORF">LTR09_006641</name>
</gene>
<name>A0AAJ0GBS1_9PEZI</name>